<dbReference type="InterPro" id="IPR002123">
    <property type="entry name" value="Plipid/glycerol_acylTrfase"/>
</dbReference>
<evidence type="ECO:0000256" key="2">
    <source>
        <dbReference type="ARBA" id="ARBA00023315"/>
    </source>
</evidence>
<evidence type="ECO:0000256" key="1">
    <source>
        <dbReference type="ARBA" id="ARBA00022679"/>
    </source>
</evidence>
<protein>
    <submittedName>
        <fullName evidence="4">1-acyl-sn-glycerol-3-phosphate acyltransferase</fullName>
    </submittedName>
</protein>
<dbReference type="EMBL" id="CP038267">
    <property type="protein sequence ID" value="QBR92411.1"/>
    <property type="molecule type" value="Genomic_DNA"/>
</dbReference>
<dbReference type="RefSeq" id="WP_135076623.1">
    <property type="nucleotide sequence ID" value="NZ_CP038267.1"/>
</dbReference>
<evidence type="ECO:0000313" key="4">
    <source>
        <dbReference type="EMBL" id="QBR92411.1"/>
    </source>
</evidence>
<dbReference type="CDD" id="cd07989">
    <property type="entry name" value="LPLAT_AGPAT-like"/>
    <property type="match status" value="1"/>
</dbReference>
<evidence type="ECO:0000313" key="5">
    <source>
        <dbReference type="Proteomes" id="UP000294894"/>
    </source>
</evidence>
<evidence type="ECO:0000259" key="3">
    <source>
        <dbReference type="SMART" id="SM00563"/>
    </source>
</evidence>
<organism evidence="4 5">
    <name type="scientific">Nocardioides euryhalodurans</name>
    <dbReference type="NCBI Taxonomy" id="2518370"/>
    <lineage>
        <taxon>Bacteria</taxon>
        <taxon>Bacillati</taxon>
        <taxon>Actinomycetota</taxon>
        <taxon>Actinomycetes</taxon>
        <taxon>Propionibacteriales</taxon>
        <taxon>Nocardioidaceae</taxon>
        <taxon>Nocardioides</taxon>
    </lineage>
</organism>
<dbReference type="PANTHER" id="PTHR10434">
    <property type="entry name" value="1-ACYL-SN-GLYCEROL-3-PHOSPHATE ACYLTRANSFERASE"/>
    <property type="match status" value="1"/>
</dbReference>
<sequence>MRFRDPWYDATVALGRVALGALGLRTEMEGLDNLPSSGPAIVAATHVAYPDFMTLAAAGRKRGRSIRFLTRHDVWNTPGVRAAMTGMRHVPVDREAPAAAYVMARRLLREGEVVGIFPEAGISWSYTVRSLMPGAVALARETGAPVVPASQWGIQRVWSVGRPVAGRKPRPSLTRGRRNDLRLGTPFTVPADGDLVDWTTRLGVELTELLEELQARPHLRPQPGEHAPWYPAHLGGHAPDRREALDLDVVPRAAIVASWGPPVPPRRPADH</sequence>
<dbReference type="PANTHER" id="PTHR10434:SF55">
    <property type="entry name" value="POSSIBLE ACYLTRANSFERASE"/>
    <property type="match status" value="1"/>
</dbReference>
<dbReference type="SMART" id="SM00563">
    <property type="entry name" value="PlsC"/>
    <property type="match status" value="1"/>
</dbReference>
<keyword evidence="2 4" id="KW-0012">Acyltransferase</keyword>
<keyword evidence="1 4" id="KW-0808">Transferase</keyword>
<dbReference type="GO" id="GO:0003841">
    <property type="term" value="F:1-acylglycerol-3-phosphate O-acyltransferase activity"/>
    <property type="evidence" value="ECO:0007669"/>
    <property type="project" value="TreeGrafter"/>
</dbReference>
<dbReference type="GO" id="GO:0006654">
    <property type="term" value="P:phosphatidic acid biosynthetic process"/>
    <property type="evidence" value="ECO:0007669"/>
    <property type="project" value="TreeGrafter"/>
</dbReference>
<dbReference type="GO" id="GO:0005886">
    <property type="term" value="C:plasma membrane"/>
    <property type="evidence" value="ECO:0007669"/>
    <property type="project" value="TreeGrafter"/>
</dbReference>
<name>A0A4P7GL51_9ACTN</name>
<dbReference type="Pfam" id="PF01553">
    <property type="entry name" value="Acyltransferase"/>
    <property type="match status" value="1"/>
</dbReference>
<keyword evidence="5" id="KW-1185">Reference proteome</keyword>
<gene>
    <name evidence="4" type="ORF">EXE57_09010</name>
</gene>
<dbReference type="AlphaFoldDB" id="A0A4P7GL51"/>
<proteinExistence type="predicted"/>
<feature type="domain" description="Phospholipid/glycerol acyltransferase" evidence="3">
    <location>
        <begin position="40"/>
        <end position="154"/>
    </location>
</feature>
<reference evidence="4 5" key="1">
    <citation type="submission" date="2019-03" db="EMBL/GenBank/DDBJ databases">
        <title>Three New Species of Nocardioides, Nocardioides euryhalodurans sp. nov., Nocardioides seonyuensis sp. nov. and Nocardioides eburneoflavus sp. nov., Iolated from Soil.</title>
        <authorList>
            <person name="Roh S.G."/>
            <person name="Lee C."/>
            <person name="Kim M.-K."/>
            <person name="Kim S.B."/>
        </authorList>
    </citation>
    <scope>NUCLEOTIDE SEQUENCE [LARGE SCALE GENOMIC DNA]</scope>
    <source>
        <strain evidence="4 5">MMS17-SY117</strain>
    </source>
</reference>
<accession>A0A4P7GL51</accession>
<dbReference type="OrthoDB" id="3210041at2"/>
<dbReference type="SUPFAM" id="SSF69593">
    <property type="entry name" value="Glycerol-3-phosphate (1)-acyltransferase"/>
    <property type="match status" value="1"/>
</dbReference>
<dbReference type="KEGG" id="noy:EXE57_09010"/>
<dbReference type="Proteomes" id="UP000294894">
    <property type="component" value="Chromosome"/>
</dbReference>